<accession>A0A0X8VC13</accession>
<keyword evidence="1" id="KW-1133">Transmembrane helix</keyword>
<dbReference type="RefSeq" id="WP_066047379.1">
    <property type="nucleotide sequence ID" value="NZ_CP014223.1"/>
</dbReference>
<proteinExistence type="predicted"/>
<organism evidence="3 5">
    <name type="scientific">Anaerotignum propionicum DSM 1682</name>
    <dbReference type="NCBI Taxonomy" id="991789"/>
    <lineage>
        <taxon>Bacteria</taxon>
        <taxon>Bacillati</taxon>
        <taxon>Bacillota</taxon>
        <taxon>Clostridia</taxon>
        <taxon>Lachnospirales</taxon>
        <taxon>Anaerotignaceae</taxon>
        <taxon>Anaerotignum</taxon>
    </lineage>
</organism>
<keyword evidence="4" id="KW-1185">Reference proteome</keyword>
<evidence type="ECO:0000313" key="3">
    <source>
        <dbReference type="EMBL" id="SHE79500.1"/>
    </source>
</evidence>
<reference evidence="4" key="2">
    <citation type="submission" date="2016-01" db="EMBL/GenBank/DDBJ databases">
        <authorList>
            <person name="Poehlein A."/>
            <person name="Schlien K."/>
            <person name="Gottschalk G."/>
            <person name="Buckel W."/>
            <person name="Daniel R."/>
        </authorList>
    </citation>
    <scope>NUCLEOTIDE SEQUENCE [LARGE SCALE GENOMIC DNA]</scope>
    <source>
        <strain evidence="4">X2</strain>
    </source>
</reference>
<dbReference type="AlphaFoldDB" id="A0A0X8VC13"/>
<dbReference type="KEGG" id="cpro:CPRO_04430"/>
<keyword evidence="1" id="KW-0812">Transmembrane</keyword>
<dbReference type="Proteomes" id="UP000068026">
    <property type="component" value="Chromosome"/>
</dbReference>
<keyword evidence="1" id="KW-0472">Membrane</keyword>
<sequence>MKDSEENKKTTLKTEFIFQIGFIVFVLLGAFMKEISWVFWIFACICALCWVVFVQKEKVKEEKEKKAEKEAP</sequence>
<reference evidence="3" key="3">
    <citation type="submission" date="2016-11" db="EMBL/GenBank/DDBJ databases">
        <authorList>
            <person name="Varghese N."/>
            <person name="Submissions S."/>
        </authorList>
    </citation>
    <scope>NUCLEOTIDE SEQUENCE</scope>
    <source>
        <strain evidence="3">DSM 1682</strain>
    </source>
</reference>
<evidence type="ECO:0000313" key="5">
    <source>
        <dbReference type="Proteomes" id="UP000184204"/>
    </source>
</evidence>
<feature type="transmembrane region" description="Helical" evidence="1">
    <location>
        <begin position="37"/>
        <end position="54"/>
    </location>
</feature>
<evidence type="ECO:0000313" key="4">
    <source>
        <dbReference type="Proteomes" id="UP000068026"/>
    </source>
</evidence>
<reference evidence="5" key="4">
    <citation type="submission" date="2016-11" db="EMBL/GenBank/DDBJ databases">
        <authorList>
            <person name="Jaros S."/>
            <person name="Januszkiewicz K."/>
            <person name="Wedrychowicz H."/>
        </authorList>
    </citation>
    <scope>NUCLEOTIDE SEQUENCE [LARGE SCALE GENOMIC DNA]</scope>
    <source>
        <strain evidence="5">DSM 1682</strain>
    </source>
</reference>
<evidence type="ECO:0000313" key="2">
    <source>
        <dbReference type="EMBL" id="AMJ40052.1"/>
    </source>
</evidence>
<name>A0A0X8VC13_ANAPI</name>
<evidence type="ECO:0000256" key="1">
    <source>
        <dbReference type="SAM" id="Phobius"/>
    </source>
</evidence>
<protein>
    <submittedName>
        <fullName evidence="3">Uncharacterized protein</fullName>
    </submittedName>
</protein>
<feature type="transmembrane region" description="Helical" evidence="1">
    <location>
        <begin position="12"/>
        <end position="31"/>
    </location>
</feature>
<dbReference type="Proteomes" id="UP000184204">
    <property type="component" value="Unassembled WGS sequence"/>
</dbReference>
<dbReference type="EMBL" id="FQUA01000007">
    <property type="protein sequence ID" value="SHE79500.1"/>
    <property type="molecule type" value="Genomic_DNA"/>
</dbReference>
<dbReference type="EMBL" id="CP014223">
    <property type="protein sequence ID" value="AMJ40052.1"/>
    <property type="molecule type" value="Genomic_DNA"/>
</dbReference>
<gene>
    <name evidence="2" type="ORF">CPRO_04430</name>
    <name evidence="3" type="ORF">SAMN02745151_01826</name>
</gene>
<reference evidence="2 4" key="1">
    <citation type="journal article" date="2016" name="Genome Announc.">
        <title>Complete Genome Sequence of the Amino Acid-Fermenting Clostridium propionicum X2 (DSM 1682).</title>
        <authorList>
            <person name="Poehlein A."/>
            <person name="Schlien K."/>
            <person name="Chowdhury N.P."/>
            <person name="Gottschalk G."/>
            <person name="Buckel W."/>
            <person name="Daniel R."/>
        </authorList>
    </citation>
    <scope>NUCLEOTIDE SEQUENCE [LARGE SCALE GENOMIC DNA]</scope>
    <source>
        <strain evidence="2 4">X2</strain>
    </source>
</reference>